<reference evidence="3 4" key="1">
    <citation type="journal article" date="2019" name="Nat. Ecol. Evol.">
        <title>Megaphylogeny resolves global patterns of mushroom evolution.</title>
        <authorList>
            <person name="Varga T."/>
            <person name="Krizsan K."/>
            <person name="Foldi C."/>
            <person name="Dima B."/>
            <person name="Sanchez-Garcia M."/>
            <person name="Sanchez-Ramirez S."/>
            <person name="Szollosi G.J."/>
            <person name="Szarkandi J.G."/>
            <person name="Papp V."/>
            <person name="Albert L."/>
            <person name="Andreopoulos W."/>
            <person name="Angelini C."/>
            <person name="Antonin V."/>
            <person name="Barry K.W."/>
            <person name="Bougher N.L."/>
            <person name="Buchanan P."/>
            <person name="Buyck B."/>
            <person name="Bense V."/>
            <person name="Catcheside P."/>
            <person name="Chovatia M."/>
            <person name="Cooper J."/>
            <person name="Damon W."/>
            <person name="Desjardin D."/>
            <person name="Finy P."/>
            <person name="Geml J."/>
            <person name="Haridas S."/>
            <person name="Hughes K."/>
            <person name="Justo A."/>
            <person name="Karasinski D."/>
            <person name="Kautmanova I."/>
            <person name="Kiss B."/>
            <person name="Kocsube S."/>
            <person name="Kotiranta H."/>
            <person name="LaButti K.M."/>
            <person name="Lechner B.E."/>
            <person name="Liimatainen K."/>
            <person name="Lipzen A."/>
            <person name="Lukacs Z."/>
            <person name="Mihaltcheva S."/>
            <person name="Morgado L.N."/>
            <person name="Niskanen T."/>
            <person name="Noordeloos M.E."/>
            <person name="Ohm R.A."/>
            <person name="Ortiz-Santana B."/>
            <person name="Ovrebo C."/>
            <person name="Racz N."/>
            <person name="Riley R."/>
            <person name="Savchenko A."/>
            <person name="Shiryaev A."/>
            <person name="Soop K."/>
            <person name="Spirin V."/>
            <person name="Szebenyi C."/>
            <person name="Tomsovsky M."/>
            <person name="Tulloss R.E."/>
            <person name="Uehling J."/>
            <person name="Grigoriev I.V."/>
            <person name="Vagvolgyi C."/>
            <person name="Papp T."/>
            <person name="Martin F.M."/>
            <person name="Miettinen O."/>
            <person name="Hibbett D.S."/>
            <person name="Nagy L.G."/>
        </authorList>
    </citation>
    <scope>NUCLEOTIDE SEQUENCE [LARGE SCALE GENOMIC DNA]</scope>
    <source>
        <strain evidence="3 4">FP101781</strain>
    </source>
</reference>
<accession>A0A4Y7SF30</accession>
<evidence type="ECO:0000313" key="3">
    <source>
        <dbReference type="EMBL" id="TEB20093.1"/>
    </source>
</evidence>
<feature type="transmembrane region" description="Helical" evidence="1">
    <location>
        <begin position="223"/>
        <end position="243"/>
    </location>
</feature>
<evidence type="ECO:0000259" key="2">
    <source>
        <dbReference type="Pfam" id="PF20151"/>
    </source>
</evidence>
<evidence type="ECO:0000256" key="1">
    <source>
        <dbReference type="SAM" id="Phobius"/>
    </source>
</evidence>
<sequence length="341" mass="38245">MDPEIVAEIIAQLPFYEAWHIQRFTQLPAIAAMFYHYVLTLDDEVSQIWPQPTWKMGKILFLGTRYTGIVYMACILIFTWPNTYEISVPVCDALCVVVNVTGMLTRTFPEAAVWLCLYALLGGKPKYFYLLVTAFLGLTVPAIVLNGMNVLGQRAIPRTALDHALGYPCNFIAFPRPDLSATSFYIVFSRASLALVVGLSTLLTRYRKQKHNLIRIIRCEGGIYCVSTLILMFLSGLAFTPGIPIEDEYYIVWSFRFLLVNVFSDRLLLKMKKIDDCGTQAVISTLLFNHDERSTTLQGDTADEATESHRYEGVVPIPRGPGDMAVIVETSEKASGNKVDV</sequence>
<feature type="transmembrane region" description="Helical" evidence="1">
    <location>
        <begin position="59"/>
        <end position="80"/>
    </location>
</feature>
<dbReference type="Pfam" id="PF20151">
    <property type="entry name" value="DUF6533"/>
    <property type="match status" value="1"/>
</dbReference>
<name>A0A4Y7SF30_COPMI</name>
<evidence type="ECO:0000313" key="4">
    <source>
        <dbReference type="Proteomes" id="UP000298030"/>
    </source>
</evidence>
<protein>
    <recommendedName>
        <fullName evidence="2">DUF6533 domain-containing protein</fullName>
    </recommendedName>
</protein>
<organism evidence="3 4">
    <name type="scientific">Coprinellus micaceus</name>
    <name type="common">Glistening ink-cap mushroom</name>
    <name type="synonym">Coprinus micaceus</name>
    <dbReference type="NCBI Taxonomy" id="71717"/>
    <lineage>
        <taxon>Eukaryota</taxon>
        <taxon>Fungi</taxon>
        <taxon>Dikarya</taxon>
        <taxon>Basidiomycota</taxon>
        <taxon>Agaricomycotina</taxon>
        <taxon>Agaricomycetes</taxon>
        <taxon>Agaricomycetidae</taxon>
        <taxon>Agaricales</taxon>
        <taxon>Agaricineae</taxon>
        <taxon>Psathyrellaceae</taxon>
        <taxon>Coprinellus</taxon>
    </lineage>
</organism>
<keyword evidence="4" id="KW-1185">Reference proteome</keyword>
<comment type="caution">
    <text evidence="3">The sequence shown here is derived from an EMBL/GenBank/DDBJ whole genome shotgun (WGS) entry which is preliminary data.</text>
</comment>
<keyword evidence="1" id="KW-1133">Transmembrane helix</keyword>
<dbReference type="EMBL" id="QPFP01000156">
    <property type="protein sequence ID" value="TEB20093.1"/>
    <property type="molecule type" value="Genomic_DNA"/>
</dbReference>
<feature type="transmembrane region" description="Helical" evidence="1">
    <location>
        <begin position="184"/>
        <end position="203"/>
    </location>
</feature>
<feature type="transmembrane region" description="Helical" evidence="1">
    <location>
        <begin position="127"/>
        <end position="145"/>
    </location>
</feature>
<dbReference type="AlphaFoldDB" id="A0A4Y7SF30"/>
<keyword evidence="1" id="KW-0472">Membrane</keyword>
<feature type="transmembrane region" description="Helical" evidence="1">
    <location>
        <begin position="249"/>
        <end position="269"/>
    </location>
</feature>
<proteinExistence type="predicted"/>
<dbReference type="InterPro" id="IPR045340">
    <property type="entry name" value="DUF6533"/>
</dbReference>
<feature type="non-terminal residue" evidence="3">
    <location>
        <position position="1"/>
    </location>
</feature>
<feature type="domain" description="DUF6533" evidence="2">
    <location>
        <begin position="29"/>
        <end position="70"/>
    </location>
</feature>
<gene>
    <name evidence="3" type="ORF">FA13DRAFT_1820442</name>
</gene>
<dbReference type="Proteomes" id="UP000298030">
    <property type="component" value="Unassembled WGS sequence"/>
</dbReference>
<keyword evidence="1" id="KW-0812">Transmembrane</keyword>